<evidence type="ECO:0000256" key="5">
    <source>
        <dbReference type="ARBA" id="ARBA00022729"/>
    </source>
</evidence>
<evidence type="ECO:0000256" key="9">
    <source>
        <dbReference type="ARBA" id="ARBA00023157"/>
    </source>
</evidence>
<sequence>MTPMTALTALTPVLTQPPTLLAGPLVSIRILRLPTTSHVNRAKLKNGNEEDAKKVSSRSFFKFTLVLICLWPHTDNNDTDNNDYMGFPILACVLAGLASAAASIGAPEQPENFFCGTGEPRQDLVQFHRQLSLNLNQDQNRRSLQHRAPSYYEDDYEDDDNFRTEKWKWKPVTVPVYHHVLYTKIVHPLMAPNNLRRQMQVLNDAFKPTGFQFELKDARAYNDTYNDTKWATNATAREEPGGMHDILRKGDYGTLNVYWIEGGRGFASFPTSAWRNGLPRDYWFHDGVVLPSEFAVGSLIPGWTLGKALVHVSGHWNGLLHTASDNCTDHGDYVDDTPAALVTRGGCDVTLDTCPDQPGLDPVHNYMSESNNECMTEFTPGQIHFMQSVWMNYRAAQRSTSLIQLRPANRPHNTP</sequence>
<protein>
    <recommendedName>
        <fullName evidence="10">Peptidase M43 pregnancy-associated plasma-A domain-containing protein</fullName>
    </recommendedName>
</protein>
<dbReference type="PANTHER" id="PTHR47466">
    <property type="match status" value="1"/>
</dbReference>
<evidence type="ECO:0000259" key="10">
    <source>
        <dbReference type="Pfam" id="PF05572"/>
    </source>
</evidence>
<dbReference type="PANTHER" id="PTHR47466:SF1">
    <property type="entry name" value="METALLOPROTEASE MEP1 (AFU_ORTHOLOGUE AFUA_1G07730)-RELATED"/>
    <property type="match status" value="1"/>
</dbReference>
<keyword evidence="8" id="KW-0482">Metalloprotease</keyword>
<evidence type="ECO:0000256" key="1">
    <source>
        <dbReference type="ARBA" id="ARBA00003174"/>
    </source>
</evidence>
<keyword evidence="9" id="KW-1015">Disulfide bond</keyword>
<comment type="caution">
    <text evidence="11">The sequence shown here is derived from an EMBL/GenBank/DDBJ whole genome shotgun (WGS) entry which is preliminary data.</text>
</comment>
<keyword evidence="5" id="KW-0732">Signal</keyword>
<dbReference type="Gene3D" id="3.40.390.10">
    <property type="entry name" value="Collagenase (Catalytic Domain)"/>
    <property type="match status" value="1"/>
</dbReference>
<keyword evidence="4" id="KW-0479">Metal-binding</keyword>
<evidence type="ECO:0000256" key="2">
    <source>
        <dbReference type="ARBA" id="ARBA00008721"/>
    </source>
</evidence>
<proteinExistence type="inferred from homology"/>
<evidence type="ECO:0000313" key="11">
    <source>
        <dbReference type="EMBL" id="GAB0137129.1"/>
    </source>
</evidence>
<evidence type="ECO:0000256" key="8">
    <source>
        <dbReference type="ARBA" id="ARBA00023049"/>
    </source>
</evidence>
<keyword evidence="7" id="KW-0862">Zinc</keyword>
<accession>A0ABQ0CUJ5</accession>
<dbReference type="Proteomes" id="UP001562357">
    <property type="component" value="Unassembled WGS sequence"/>
</dbReference>
<feature type="domain" description="Peptidase M43 pregnancy-associated plasma-A" evidence="10">
    <location>
        <begin position="308"/>
        <end position="388"/>
    </location>
</feature>
<gene>
    <name evidence="11" type="primary">g5410</name>
    <name evidence="11" type="ORF">EsDP_00005410</name>
</gene>
<dbReference type="InterPro" id="IPR008754">
    <property type="entry name" value="Peptidase_M43"/>
</dbReference>
<reference evidence="12" key="1">
    <citation type="submission" date="2024-06" db="EMBL/GenBank/DDBJ databases">
        <title>Draft Genome Sequences of Epichloe bromicola Strains Isolated from Elymus ciliaris.</title>
        <authorList>
            <consortium name="Epichloe bromicola genome sequencing consortium"/>
            <person name="Miura A."/>
            <person name="Imano S."/>
            <person name="Ashida A."/>
            <person name="Sato I."/>
            <person name="Chiba S."/>
            <person name="Tanaka A."/>
            <person name="Camagna M."/>
            <person name="Takemoto D."/>
        </authorList>
    </citation>
    <scope>NUCLEOTIDE SEQUENCE [LARGE SCALE GENOMIC DNA]</scope>
    <source>
        <strain evidence="12">DP</strain>
    </source>
</reference>
<evidence type="ECO:0000313" key="12">
    <source>
        <dbReference type="Proteomes" id="UP001562357"/>
    </source>
</evidence>
<dbReference type="InterPro" id="IPR024079">
    <property type="entry name" value="MetalloPept_cat_dom_sf"/>
</dbReference>
<keyword evidence="6" id="KW-0378">Hydrolase</keyword>
<keyword evidence="12" id="KW-1185">Reference proteome</keyword>
<organism evidence="11 12">
    <name type="scientific">Epichloe bromicola</name>
    <dbReference type="NCBI Taxonomy" id="79588"/>
    <lineage>
        <taxon>Eukaryota</taxon>
        <taxon>Fungi</taxon>
        <taxon>Dikarya</taxon>
        <taxon>Ascomycota</taxon>
        <taxon>Pezizomycotina</taxon>
        <taxon>Sordariomycetes</taxon>
        <taxon>Hypocreomycetidae</taxon>
        <taxon>Hypocreales</taxon>
        <taxon>Clavicipitaceae</taxon>
        <taxon>Epichloe</taxon>
    </lineage>
</organism>
<name>A0ABQ0CUJ5_9HYPO</name>
<evidence type="ECO:0000256" key="7">
    <source>
        <dbReference type="ARBA" id="ARBA00022833"/>
    </source>
</evidence>
<dbReference type="SUPFAM" id="SSF55486">
    <property type="entry name" value="Metalloproteases ('zincins'), catalytic domain"/>
    <property type="match status" value="1"/>
</dbReference>
<evidence type="ECO:0000256" key="4">
    <source>
        <dbReference type="ARBA" id="ARBA00022723"/>
    </source>
</evidence>
<evidence type="ECO:0000256" key="3">
    <source>
        <dbReference type="ARBA" id="ARBA00022670"/>
    </source>
</evidence>
<keyword evidence="3" id="KW-0645">Protease</keyword>
<comment type="similarity">
    <text evidence="2">Belongs to the peptidase M43B family.</text>
</comment>
<dbReference type="Pfam" id="PF05572">
    <property type="entry name" value="Peptidase_M43"/>
    <property type="match status" value="1"/>
</dbReference>
<dbReference type="EMBL" id="BAAFGZ010000249">
    <property type="protein sequence ID" value="GAB0137129.1"/>
    <property type="molecule type" value="Genomic_DNA"/>
</dbReference>
<evidence type="ECO:0000256" key="6">
    <source>
        <dbReference type="ARBA" id="ARBA00022801"/>
    </source>
</evidence>
<comment type="function">
    <text evidence="1">Secreted metalloproteinase that allows assimilation of proteinaceous substrates.</text>
</comment>